<comment type="caution">
    <text evidence="2">The sequence shown here is derived from an EMBL/GenBank/DDBJ whole genome shotgun (WGS) entry which is preliminary data.</text>
</comment>
<evidence type="ECO:0000256" key="1">
    <source>
        <dbReference type="SAM" id="Phobius"/>
    </source>
</evidence>
<gene>
    <name evidence="2" type="ORF">AOR01nite_07840</name>
</gene>
<protein>
    <submittedName>
        <fullName evidence="2">Uncharacterized protein</fullName>
    </submittedName>
</protein>
<accession>A0A4Y3TMQ1</accession>
<evidence type="ECO:0000313" key="3">
    <source>
        <dbReference type="Proteomes" id="UP000317617"/>
    </source>
</evidence>
<dbReference type="AlphaFoldDB" id="A0A4Y3TMQ1"/>
<keyword evidence="1" id="KW-0472">Membrane</keyword>
<name>A0A4Y3TMQ1_9PROT</name>
<keyword evidence="1" id="KW-1133">Transmembrane helix</keyword>
<proteinExistence type="predicted"/>
<dbReference type="Proteomes" id="UP000317617">
    <property type="component" value="Unassembled WGS sequence"/>
</dbReference>
<sequence>MIISGFYAAAHVTQSLILTLIGVLLALLLTVDEAVRASALLLTVYTGADELRQQEKRNVSPSLTRV</sequence>
<dbReference type="EMBL" id="BJMU01000002">
    <property type="protein sequence ID" value="GEB82307.1"/>
    <property type="molecule type" value="Genomic_DNA"/>
</dbReference>
<keyword evidence="3" id="KW-1185">Reference proteome</keyword>
<feature type="transmembrane region" description="Helical" evidence="1">
    <location>
        <begin position="6"/>
        <end position="31"/>
    </location>
</feature>
<reference evidence="2 3" key="1">
    <citation type="submission" date="2019-06" db="EMBL/GenBank/DDBJ databases">
        <title>Whole genome shotgun sequence of Acetobacter orleanensis NBRC 13752.</title>
        <authorList>
            <person name="Hosoyama A."/>
            <person name="Uohara A."/>
            <person name="Ohji S."/>
            <person name="Ichikawa N."/>
        </authorList>
    </citation>
    <scope>NUCLEOTIDE SEQUENCE [LARGE SCALE GENOMIC DNA]</scope>
    <source>
        <strain evidence="2 3">NBRC 13752</strain>
    </source>
</reference>
<evidence type="ECO:0000313" key="2">
    <source>
        <dbReference type="EMBL" id="GEB82307.1"/>
    </source>
</evidence>
<keyword evidence="1" id="KW-0812">Transmembrane</keyword>
<organism evidence="2 3">
    <name type="scientific">Acetobacter orleanensis</name>
    <dbReference type="NCBI Taxonomy" id="104099"/>
    <lineage>
        <taxon>Bacteria</taxon>
        <taxon>Pseudomonadati</taxon>
        <taxon>Pseudomonadota</taxon>
        <taxon>Alphaproteobacteria</taxon>
        <taxon>Acetobacterales</taxon>
        <taxon>Acetobacteraceae</taxon>
        <taxon>Acetobacter</taxon>
    </lineage>
</organism>